<evidence type="ECO:0000256" key="1">
    <source>
        <dbReference type="ARBA" id="ARBA00004685"/>
    </source>
</evidence>
<dbReference type="Proteomes" id="UP000054481">
    <property type="component" value="Unassembled WGS sequence"/>
</dbReference>
<sequence length="276" mass="31378">MEQQWEKGFHDESDVSSEDVNLTDETIKVRRVVHKRGSVRLWAEVAMAVVIVILSAILIYDKAYRVSGIKPFGPRIPERVVTLGNVAGFGPDLIYADREMLVNQTRMREIHENWQQLYPISRGYYLADESPDYVVQFPPADISGVVSPDDKRSGHVISVFHQLHCLSLITTRLGTSRDEFATWTSFKLGHTAHCIEYLRQSILCSGDTTLEGEPGAWAESIGWGQKHVCKDYDYLMKLANKRAAWNLSEARDPDHSMLFHHSKGEDCNPEKGDYCH</sequence>
<evidence type="ECO:0000256" key="4">
    <source>
        <dbReference type="SAM" id="Phobius"/>
    </source>
</evidence>
<dbReference type="AlphaFoldDB" id="A0A0F8A2E5"/>
<keyword evidence="4" id="KW-0812">Transmembrane</keyword>
<dbReference type="PANTHER" id="PTHR33365:SF11">
    <property type="entry name" value="TAT PATHWAY SIGNAL SEQUENCE"/>
    <property type="match status" value="1"/>
</dbReference>
<comment type="similarity">
    <text evidence="3">Belongs to the ustYa family.</text>
</comment>
<dbReference type="EMBL" id="KQ030636">
    <property type="protein sequence ID" value="KJZ70269.1"/>
    <property type="molecule type" value="Genomic_DNA"/>
</dbReference>
<dbReference type="GO" id="GO:0043386">
    <property type="term" value="P:mycotoxin biosynthetic process"/>
    <property type="evidence" value="ECO:0007669"/>
    <property type="project" value="InterPro"/>
</dbReference>
<evidence type="ECO:0008006" key="7">
    <source>
        <dbReference type="Google" id="ProtNLM"/>
    </source>
</evidence>
<keyword evidence="4" id="KW-1133">Transmembrane helix</keyword>
<proteinExistence type="inferred from homology"/>
<keyword evidence="2" id="KW-0560">Oxidoreductase</keyword>
<keyword evidence="6" id="KW-1185">Reference proteome</keyword>
<evidence type="ECO:0000313" key="6">
    <source>
        <dbReference type="Proteomes" id="UP000054481"/>
    </source>
</evidence>
<dbReference type="InterPro" id="IPR021765">
    <property type="entry name" value="UstYa-like"/>
</dbReference>
<evidence type="ECO:0000313" key="5">
    <source>
        <dbReference type="EMBL" id="KJZ70269.1"/>
    </source>
</evidence>
<dbReference type="GO" id="GO:0016491">
    <property type="term" value="F:oxidoreductase activity"/>
    <property type="evidence" value="ECO:0007669"/>
    <property type="project" value="UniProtKB-KW"/>
</dbReference>
<comment type="pathway">
    <text evidence="1">Mycotoxin biosynthesis.</text>
</comment>
<gene>
    <name evidence="5" type="ORF">HIM_10350</name>
</gene>
<accession>A0A0F8A2E5</accession>
<keyword evidence="4" id="KW-0472">Membrane</keyword>
<organism evidence="5 6">
    <name type="scientific">Hirsutella minnesotensis 3608</name>
    <dbReference type="NCBI Taxonomy" id="1043627"/>
    <lineage>
        <taxon>Eukaryota</taxon>
        <taxon>Fungi</taxon>
        <taxon>Dikarya</taxon>
        <taxon>Ascomycota</taxon>
        <taxon>Pezizomycotina</taxon>
        <taxon>Sordariomycetes</taxon>
        <taxon>Hypocreomycetidae</taxon>
        <taxon>Hypocreales</taxon>
        <taxon>Ophiocordycipitaceae</taxon>
        <taxon>Hirsutella</taxon>
    </lineage>
</organism>
<dbReference type="Pfam" id="PF11807">
    <property type="entry name" value="UstYa"/>
    <property type="match status" value="1"/>
</dbReference>
<reference evidence="5 6" key="1">
    <citation type="journal article" date="2014" name="Genome Biol. Evol.">
        <title>Comparative genomics and transcriptomics analyses reveal divergent lifestyle features of nematode endoparasitic fungus Hirsutella minnesotensis.</title>
        <authorList>
            <person name="Lai Y."/>
            <person name="Liu K."/>
            <person name="Zhang X."/>
            <person name="Zhang X."/>
            <person name="Li K."/>
            <person name="Wang N."/>
            <person name="Shu C."/>
            <person name="Wu Y."/>
            <person name="Wang C."/>
            <person name="Bushley K.E."/>
            <person name="Xiang M."/>
            <person name="Liu X."/>
        </authorList>
    </citation>
    <scope>NUCLEOTIDE SEQUENCE [LARGE SCALE GENOMIC DNA]</scope>
    <source>
        <strain evidence="5 6">3608</strain>
    </source>
</reference>
<evidence type="ECO:0000256" key="2">
    <source>
        <dbReference type="ARBA" id="ARBA00023002"/>
    </source>
</evidence>
<name>A0A0F8A2E5_9HYPO</name>
<feature type="transmembrane region" description="Helical" evidence="4">
    <location>
        <begin position="41"/>
        <end position="60"/>
    </location>
</feature>
<dbReference type="OrthoDB" id="3687641at2759"/>
<evidence type="ECO:0000256" key="3">
    <source>
        <dbReference type="ARBA" id="ARBA00035112"/>
    </source>
</evidence>
<dbReference type="PANTHER" id="PTHR33365">
    <property type="entry name" value="YALI0B05434P"/>
    <property type="match status" value="1"/>
</dbReference>
<protein>
    <recommendedName>
        <fullName evidence="7">Oxidase ustYa</fullName>
    </recommendedName>
</protein>